<accession>A0A9N8ZN55</accession>
<evidence type="ECO:0000313" key="1">
    <source>
        <dbReference type="EMBL" id="CAG8501443.1"/>
    </source>
</evidence>
<reference evidence="1" key="1">
    <citation type="submission" date="2021-06" db="EMBL/GenBank/DDBJ databases">
        <authorList>
            <person name="Kallberg Y."/>
            <person name="Tangrot J."/>
            <person name="Rosling A."/>
        </authorList>
    </citation>
    <scope>NUCLEOTIDE SEQUENCE</scope>
    <source>
        <strain evidence="1">IA702</strain>
    </source>
</reference>
<sequence length="56" mass="6343">MYLIIGMRQSTPSEGEYKNPCPDVNCEHDDDECEDILDEAVEASSVEKKVSTIFFN</sequence>
<organism evidence="1 2">
    <name type="scientific">Paraglomus occultum</name>
    <dbReference type="NCBI Taxonomy" id="144539"/>
    <lineage>
        <taxon>Eukaryota</taxon>
        <taxon>Fungi</taxon>
        <taxon>Fungi incertae sedis</taxon>
        <taxon>Mucoromycota</taxon>
        <taxon>Glomeromycotina</taxon>
        <taxon>Glomeromycetes</taxon>
        <taxon>Paraglomerales</taxon>
        <taxon>Paraglomeraceae</taxon>
        <taxon>Paraglomus</taxon>
    </lineage>
</organism>
<dbReference type="EMBL" id="CAJVPJ010000249">
    <property type="protein sequence ID" value="CAG8501443.1"/>
    <property type="molecule type" value="Genomic_DNA"/>
</dbReference>
<comment type="caution">
    <text evidence="1">The sequence shown here is derived from an EMBL/GenBank/DDBJ whole genome shotgun (WGS) entry which is preliminary data.</text>
</comment>
<gene>
    <name evidence="1" type="ORF">POCULU_LOCUS2594</name>
</gene>
<keyword evidence="2" id="KW-1185">Reference proteome</keyword>
<protein>
    <submittedName>
        <fullName evidence="1">1601_t:CDS:1</fullName>
    </submittedName>
</protein>
<dbReference type="Proteomes" id="UP000789572">
    <property type="component" value="Unassembled WGS sequence"/>
</dbReference>
<dbReference type="AlphaFoldDB" id="A0A9N8ZN55"/>
<name>A0A9N8ZN55_9GLOM</name>
<evidence type="ECO:0000313" key="2">
    <source>
        <dbReference type="Proteomes" id="UP000789572"/>
    </source>
</evidence>
<proteinExistence type="predicted"/>